<feature type="chain" id="PRO_5046937556" evidence="2">
    <location>
        <begin position="30"/>
        <end position="87"/>
    </location>
</feature>
<feature type="region of interest" description="Disordered" evidence="1">
    <location>
        <begin position="30"/>
        <end position="87"/>
    </location>
</feature>
<feature type="compositionally biased region" description="Basic and acidic residues" evidence="1">
    <location>
        <begin position="56"/>
        <end position="87"/>
    </location>
</feature>
<dbReference type="Proteomes" id="UP000733379">
    <property type="component" value="Unassembled WGS sequence"/>
</dbReference>
<feature type="signal peptide" evidence="2">
    <location>
        <begin position="1"/>
        <end position="29"/>
    </location>
</feature>
<evidence type="ECO:0000313" key="4">
    <source>
        <dbReference type="Proteomes" id="UP000733379"/>
    </source>
</evidence>
<keyword evidence="2" id="KW-0732">Signal</keyword>
<proteinExistence type="predicted"/>
<keyword evidence="4" id="KW-1185">Reference proteome</keyword>
<gene>
    <name evidence="3" type="ORF">KO481_22050</name>
</gene>
<reference evidence="3 4" key="1">
    <citation type="submission" date="2021-06" db="EMBL/GenBank/DDBJ databases">
        <title>Actinomycetes sequencing.</title>
        <authorList>
            <person name="Shan Q."/>
        </authorList>
    </citation>
    <scope>NUCLEOTIDE SEQUENCE [LARGE SCALE GENOMIC DNA]</scope>
    <source>
        <strain evidence="3 4">NEAU-G5</strain>
    </source>
</reference>
<dbReference type="RefSeq" id="WP_215919262.1">
    <property type="nucleotide sequence ID" value="NZ_JAHKNI010000007.1"/>
</dbReference>
<dbReference type="EMBL" id="JAHKNI010000007">
    <property type="protein sequence ID" value="MBU3064204.1"/>
    <property type="molecule type" value="Genomic_DNA"/>
</dbReference>
<evidence type="ECO:0000256" key="2">
    <source>
        <dbReference type="SAM" id="SignalP"/>
    </source>
</evidence>
<accession>A0ABS6B1N3</accession>
<comment type="caution">
    <text evidence="3">The sequence shown here is derived from an EMBL/GenBank/DDBJ whole genome shotgun (WGS) entry which is preliminary data.</text>
</comment>
<evidence type="ECO:0000313" key="3">
    <source>
        <dbReference type="EMBL" id="MBU3064204.1"/>
    </source>
</evidence>
<sequence length="87" mass="9730">MKTKLFGTLFVATAAGALLVAPAVGSALAEAPMPAHQQSNESPDWGGYNNPGWRNPHNDDWRCDRHGNWHNDQHDQWGRPDGRCHTW</sequence>
<evidence type="ECO:0000256" key="1">
    <source>
        <dbReference type="SAM" id="MobiDB-lite"/>
    </source>
</evidence>
<protein>
    <submittedName>
        <fullName evidence="3">Uncharacterized protein</fullName>
    </submittedName>
</protein>
<organism evidence="3 4">
    <name type="scientific">Nocardia albiluteola</name>
    <dbReference type="NCBI Taxonomy" id="2842303"/>
    <lineage>
        <taxon>Bacteria</taxon>
        <taxon>Bacillati</taxon>
        <taxon>Actinomycetota</taxon>
        <taxon>Actinomycetes</taxon>
        <taxon>Mycobacteriales</taxon>
        <taxon>Nocardiaceae</taxon>
        <taxon>Nocardia</taxon>
    </lineage>
</organism>
<name>A0ABS6B1N3_9NOCA</name>